<protein>
    <submittedName>
        <fullName evidence="2">Uncharacterized protein</fullName>
    </submittedName>
</protein>
<sequence length="214" mass="22640">MTAFSQTPSAPPVVPLRPNYWLGFVLNFLLVGSGFTYINRIGWHFGWLAVSAALVVSVGLLATVQPVLGFVGLAVMLAATIAMQVHYRATYAHQFSAGRTGQPIRNGLKWGLIIGHVLLGLIFQVGVIAAILIPNLLAARERAQDTAANSYARVVYTGVVMAALEGKAQSGDCLRGYTTMEPTSTAAACVTDVSDPANPTLTLTLTNGKTIDLP</sequence>
<gene>
    <name evidence="2" type="ORF">ACFFLM_02395</name>
</gene>
<keyword evidence="1" id="KW-0812">Transmembrane</keyword>
<keyword evidence="1" id="KW-1133">Transmembrane helix</keyword>
<dbReference type="EMBL" id="JBHLYR010000009">
    <property type="protein sequence ID" value="MFB9990835.1"/>
    <property type="molecule type" value="Genomic_DNA"/>
</dbReference>
<dbReference type="Gene3D" id="3.30.700.10">
    <property type="entry name" value="Glycoprotein, Type 4 Pilin"/>
    <property type="match status" value="1"/>
</dbReference>
<reference evidence="2 3" key="1">
    <citation type="submission" date="2024-09" db="EMBL/GenBank/DDBJ databases">
        <authorList>
            <person name="Sun Q."/>
            <person name="Mori K."/>
        </authorList>
    </citation>
    <scope>NUCLEOTIDE SEQUENCE [LARGE SCALE GENOMIC DNA]</scope>
    <source>
        <strain evidence="2 3">JCM 13503</strain>
    </source>
</reference>
<evidence type="ECO:0000256" key="1">
    <source>
        <dbReference type="SAM" id="Phobius"/>
    </source>
</evidence>
<dbReference type="Proteomes" id="UP001589733">
    <property type="component" value="Unassembled WGS sequence"/>
</dbReference>
<accession>A0ABV6ATS8</accession>
<feature type="transmembrane region" description="Helical" evidence="1">
    <location>
        <begin position="70"/>
        <end position="89"/>
    </location>
</feature>
<evidence type="ECO:0000313" key="3">
    <source>
        <dbReference type="Proteomes" id="UP001589733"/>
    </source>
</evidence>
<evidence type="ECO:0000313" key="2">
    <source>
        <dbReference type="EMBL" id="MFB9990835.1"/>
    </source>
</evidence>
<keyword evidence="3" id="KW-1185">Reference proteome</keyword>
<name>A0ABV6ATS8_9DEIO</name>
<comment type="caution">
    <text evidence="2">The sequence shown here is derived from an EMBL/GenBank/DDBJ whole genome shotgun (WGS) entry which is preliminary data.</text>
</comment>
<feature type="transmembrane region" description="Helical" evidence="1">
    <location>
        <begin position="45"/>
        <end position="64"/>
    </location>
</feature>
<feature type="transmembrane region" description="Helical" evidence="1">
    <location>
        <begin position="20"/>
        <end position="38"/>
    </location>
</feature>
<feature type="transmembrane region" description="Helical" evidence="1">
    <location>
        <begin position="110"/>
        <end position="133"/>
    </location>
</feature>
<dbReference type="RefSeq" id="WP_380005161.1">
    <property type="nucleotide sequence ID" value="NZ_JBHLYR010000009.1"/>
</dbReference>
<proteinExistence type="predicted"/>
<organism evidence="2 3">
    <name type="scientific">Deinococcus oregonensis</name>
    <dbReference type="NCBI Taxonomy" id="1805970"/>
    <lineage>
        <taxon>Bacteria</taxon>
        <taxon>Thermotogati</taxon>
        <taxon>Deinococcota</taxon>
        <taxon>Deinococci</taxon>
        <taxon>Deinococcales</taxon>
        <taxon>Deinococcaceae</taxon>
        <taxon>Deinococcus</taxon>
    </lineage>
</organism>
<keyword evidence="1" id="KW-0472">Membrane</keyword>